<organism evidence="1 2">
    <name type="scientific">Arthrobotrys conoides</name>
    <dbReference type="NCBI Taxonomy" id="74498"/>
    <lineage>
        <taxon>Eukaryota</taxon>
        <taxon>Fungi</taxon>
        <taxon>Dikarya</taxon>
        <taxon>Ascomycota</taxon>
        <taxon>Pezizomycotina</taxon>
        <taxon>Orbiliomycetes</taxon>
        <taxon>Orbiliales</taxon>
        <taxon>Orbiliaceae</taxon>
        <taxon>Arthrobotrys</taxon>
    </lineage>
</organism>
<sequence length="263" mass="29034">MQNTQNKTSFQSFFNKAEFADILATVYDKTTGTEAQYHMHQMIVCNSSDHFKNLCASAPVDELGCKLLSFDTTSRAFEIIGRWVYGNKDVGTGSDTRAIEEALEFANSAGMEDVRVGLLNQFLELKSQLMSNTVDGYRAVGLDAQWNIFEEICEHSLPRDINTVANFVAVNLPGVSPSPTWLGQLSAGSNDGFMAAILIAKHTNGDYLQGSGVSLNFDKLHYPHAQFSELSAIYVGPGPQHTNNIMSKLYENWSRSQTNENLA</sequence>
<dbReference type="InterPro" id="IPR011333">
    <property type="entry name" value="SKP1/BTB/POZ_sf"/>
</dbReference>
<name>A0AAN8N2K6_9PEZI</name>
<evidence type="ECO:0000313" key="2">
    <source>
        <dbReference type="Proteomes" id="UP001307849"/>
    </source>
</evidence>
<keyword evidence="2" id="KW-1185">Reference proteome</keyword>
<protein>
    <recommendedName>
        <fullName evidence="3">BTB domain-containing protein</fullName>
    </recommendedName>
</protein>
<evidence type="ECO:0008006" key="3">
    <source>
        <dbReference type="Google" id="ProtNLM"/>
    </source>
</evidence>
<dbReference type="AlphaFoldDB" id="A0AAN8N2K6"/>
<dbReference type="Gene3D" id="3.30.710.10">
    <property type="entry name" value="Potassium Channel Kv1.1, Chain A"/>
    <property type="match status" value="1"/>
</dbReference>
<accession>A0AAN8N2K6</accession>
<dbReference type="Proteomes" id="UP001307849">
    <property type="component" value="Unassembled WGS sequence"/>
</dbReference>
<evidence type="ECO:0000313" key="1">
    <source>
        <dbReference type="EMBL" id="KAK6498136.1"/>
    </source>
</evidence>
<reference evidence="1 2" key="1">
    <citation type="submission" date="2019-10" db="EMBL/GenBank/DDBJ databases">
        <authorList>
            <person name="Palmer J.M."/>
        </authorList>
    </citation>
    <scope>NUCLEOTIDE SEQUENCE [LARGE SCALE GENOMIC DNA]</scope>
    <source>
        <strain evidence="1 2">TWF506</strain>
    </source>
</reference>
<proteinExistence type="predicted"/>
<gene>
    <name evidence="1" type="ORF">TWF506_004375</name>
</gene>
<dbReference type="EMBL" id="JAVHJM010000014">
    <property type="protein sequence ID" value="KAK6498136.1"/>
    <property type="molecule type" value="Genomic_DNA"/>
</dbReference>
<comment type="caution">
    <text evidence="1">The sequence shown here is derived from an EMBL/GenBank/DDBJ whole genome shotgun (WGS) entry which is preliminary data.</text>
</comment>